<evidence type="ECO:0000256" key="1">
    <source>
        <dbReference type="SAM" id="SignalP"/>
    </source>
</evidence>
<name>A0A072GS11_VIBPH</name>
<dbReference type="EMBL" id="VRMQ01000004">
    <property type="protein sequence ID" value="TXN14794.1"/>
    <property type="molecule type" value="Genomic_DNA"/>
</dbReference>
<proteinExistence type="predicted"/>
<dbReference type="Proteomes" id="UP001253193">
    <property type="component" value="Unassembled WGS sequence"/>
</dbReference>
<protein>
    <submittedName>
        <fullName evidence="4">Uncharacterized protein</fullName>
    </submittedName>
</protein>
<evidence type="ECO:0000313" key="9">
    <source>
        <dbReference type="Proteomes" id="UP000555836"/>
    </source>
</evidence>
<gene>
    <name evidence="5" type="ORF">FVP01_17575</name>
    <name evidence="4" type="ORF">HKB16_35780</name>
    <name evidence="3" type="ORF">HKB21_23115</name>
    <name evidence="6" type="ORF">O1Q84_02355</name>
    <name evidence="2" type="ORF">QX249_23080</name>
</gene>
<dbReference type="Proteomes" id="UP000321504">
    <property type="component" value="Unassembled WGS sequence"/>
</dbReference>
<sequence length="154" mass="17271">MKKLAPVALLIASLVGCSSVPQVNWQQGSQITMNQVNVELKSNLWVNLMPAIEEEPVQDVQELSIQGALYLEGDKQLPANLTAEALIIKQGTTEWMIDGGDLETRTHSENQWEVTFTWQVEADTDKSVDLALLLDDAGKQRWLVEKHVKINKVY</sequence>
<dbReference type="Proteomes" id="UP000518904">
    <property type="component" value="Unassembled WGS sequence"/>
</dbReference>
<reference evidence="2" key="4">
    <citation type="submission" date="2023-06" db="EMBL/GenBank/DDBJ databases">
        <title>Genomic Diversity of Vibrio spp. and Metagenomic Analysis of Pathogens in Florida Gulf Coastal Waters Following Hurricane Ian.</title>
        <authorList>
            <person name="Brumfield K.D."/>
        </authorList>
    </citation>
    <scope>NUCLEOTIDE SEQUENCE</scope>
    <source>
        <strain evidence="2">WBS2B-138</strain>
    </source>
</reference>
<evidence type="ECO:0000313" key="4">
    <source>
        <dbReference type="EMBL" id="NMU88206.1"/>
    </source>
</evidence>
<dbReference type="Proteomes" id="UP000555836">
    <property type="component" value="Unassembled WGS sequence"/>
</dbReference>
<evidence type="ECO:0000313" key="5">
    <source>
        <dbReference type="EMBL" id="TXN14794.1"/>
    </source>
</evidence>
<dbReference type="AlphaFoldDB" id="A0A072GS11"/>
<dbReference type="RefSeq" id="WP_015296247.1">
    <property type="nucleotide sequence ID" value="NZ_CAMFGX010000002.1"/>
</dbReference>
<evidence type="ECO:0000313" key="8">
    <source>
        <dbReference type="Proteomes" id="UP000518904"/>
    </source>
</evidence>
<accession>A0A072GS11</accession>
<organism evidence="4 8">
    <name type="scientific">Vibrio parahaemolyticus</name>
    <dbReference type="NCBI Taxonomy" id="670"/>
    <lineage>
        <taxon>Bacteria</taxon>
        <taxon>Pseudomonadati</taxon>
        <taxon>Pseudomonadota</taxon>
        <taxon>Gammaproteobacteria</taxon>
        <taxon>Vibrionales</taxon>
        <taxon>Vibrionaceae</taxon>
        <taxon>Vibrio</taxon>
    </lineage>
</organism>
<dbReference type="EMBL" id="JABCLB010002945">
    <property type="protein sequence ID" value="NMU88206.1"/>
    <property type="molecule type" value="Genomic_DNA"/>
</dbReference>
<reference evidence="8 9" key="2">
    <citation type="submission" date="2020-04" db="EMBL/GenBank/DDBJ databases">
        <title>Whole-genome sequencing of Vibrio spp. from China reveals different genetic environments of blaCTX-M-14 among diverse lineages.</title>
        <authorList>
            <person name="Zheng Z."/>
            <person name="Ye L."/>
            <person name="Chen S."/>
        </authorList>
    </citation>
    <scope>NUCLEOTIDE SEQUENCE [LARGE SCALE GENOMIC DNA]</scope>
    <source>
        <strain evidence="4 8">Vb0551</strain>
        <strain evidence="3 9">Vb0574</strain>
    </source>
</reference>
<dbReference type="Proteomes" id="UP001156560">
    <property type="component" value="Chromosome 1"/>
</dbReference>
<dbReference type="EMBL" id="CP114194">
    <property type="protein sequence ID" value="WAT90697.1"/>
    <property type="molecule type" value="Genomic_DNA"/>
</dbReference>
<evidence type="ECO:0000313" key="7">
    <source>
        <dbReference type="Proteomes" id="UP000321504"/>
    </source>
</evidence>
<reference evidence="5 7" key="1">
    <citation type="submission" date="2019-08" db="EMBL/GenBank/DDBJ databases">
        <title>Emerging of two pre-pandemic pathogenic O4:KUT lineages of Vibrio parahaemolyticus in coastal eastern China.</title>
        <authorList>
            <person name="Yu H."/>
        </authorList>
    </citation>
    <scope>NUCLEOTIDE SEQUENCE [LARGE SCALE GENOMIC DNA]</scope>
    <source>
        <strain evidence="5 7">HZ17-383</strain>
    </source>
</reference>
<dbReference type="EMBL" id="JAUHGG010000010">
    <property type="protein sequence ID" value="MDS1823531.1"/>
    <property type="molecule type" value="Genomic_DNA"/>
</dbReference>
<reference evidence="6" key="3">
    <citation type="submission" date="2022-12" db="EMBL/GenBank/DDBJ databases">
        <title>Vibrio parahaemolyticus become highly virulent by producing novel Tc toxins.</title>
        <authorList>
            <person name="Yang F."/>
            <person name="You Y."/>
            <person name="Lai Q."/>
            <person name="Xu L."/>
            <person name="Li F."/>
        </authorList>
    </citation>
    <scope>NUCLEOTIDE SEQUENCE</scope>
    <source>
        <strain evidence="6">Vp-HL-202005</strain>
    </source>
</reference>
<dbReference type="PROSITE" id="PS51257">
    <property type="entry name" value="PROKAR_LIPOPROTEIN"/>
    <property type="match status" value="1"/>
</dbReference>
<evidence type="ECO:0000313" key="6">
    <source>
        <dbReference type="EMBL" id="WAT90697.1"/>
    </source>
</evidence>
<feature type="signal peptide" evidence="1">
    <location>
        <begin position="1"/>
        <end position="18"/>
    </location>
</feature>
<dbReference type="EMBL" id="JABCLD010002028">
    <property type="protein sequence ID" value="NMU28504.1"/>
    <property type="molecule type" value="Genomic_DNA"/>
</dbReference>
<keyword evidence="1" id="KW-0732">Signal</keyword>
<feature type="chain" id="PRO_5015027844" evidence="1">
    <location>
        <begin position="19"/>
        <end position="154"/>
    </location>
</feature>
<evidence type="ECO:0000313" key="2">
    <source>
        <dbReference type="EMBL" id="MDS1823531.1"/>
    </source>
</evidence>
<evidence type="ECO:0000313" key="3">
    <source>
        <dbReference type="EMBL" id="NMU28504.1"/>
    </source>
</evidence>